<feature type="compositionally biased region" description="Basic and acidic residues" evidence="1">
    <location>
        <begin position="71"/>
        <end position="80"/>
    </location>
</feature>
<accession>A0AAV2Z6D4</accession>
<evidence type="ECO:0000256" key="1">
    <source>
        <dbReference type="SAM" id="MobiDB-lite"/>
    </source>
</evidence>
<proteinExistence type="predicted"/>
<dbReference type="EMBL" id="DAKRPA010000048">
    <property type="protein sequence ID" value="DBA01380.1"/>
    <property type="molecule type" value="Genomic_DNA"/>
</dbReference>
<reference evidence="2" key="1">
    <citation type="submission" date="2022-11" db="EMBL/GenBank/DDBJ databases">
        <authorList>
            <person name="Morgan W.R."/>
            <person name="Tartar A."/>
        </authorList>
    </citation>
    <scope>NUCLEOTIDE SEQUENCE</scope>
    <source>
        <strain evidence="2">ARSEF 373</strain>
    </source>
</reference>
<dbReference type="Proteomes" id="UP001146120">
    <property type="component" value="Unassembled WGS sequence"/>
</dbReference>
<organism evidence="2 3">
    <name type="scientific">Lagenidium giganteum</name>
    <dbReference type="NCBI Taxonomy" id="4803"/>
    <lineage>
        <taxon>Eukaryota</taxon>
        <taxon>Sar</taxon>
        <taxon>Stramenopiles</taxon>
        <taxon>Oomycota</taxon>
        <taxon>Peronosporomycetes</taxon>
        <taxon>Pythiales</taxon>
        <taxon>Pythiaceae</taxon>
    </lineage>
</organism>
<keyword evidence="3" id="KW-1185">Reference proteome</keyword>
<comment type="caution">
    <text evidence="2">The sequence shown here is derived from an EMBL/GenBank/DDBJ whole genome shotgun (WGS) entry which is preliminary data.</text>
</comment>
<protein>
    <submittedName>
        <fullName evidence="2">Uncharacterized protein</fullName>
    </submittedName>
</protein>
<evidence type="ECO:0000313" key="3">
    <source>
        <dbReference type="Proteomes" id="UP001146120"/>
    </source>
</evidence>
<gene>
    <name evidence="2" type="ORF">N0F65_007277</name>
</gene>
<sequence>MPTSASPSTPVSTVTVPPHERCKYPSKQCLQKRATKKTGALHSFCEYHRAMANRNQRRLEQRRRINRRVVEEGKNGDDQCGHASKKFKTENAAEASIETVPELAGASFEPFQYPVPLQMEDLYMLYATLVEQEL</sequence>
<evidence type="ECO:0000313" key="2">
    <source>
        <dbReference type="EMBL" id="DBA01380.1"/>
    </source>
</evidence>
<name>A0AAV2Z6D4_9STRA</name>
<reference evidence="2" key="2">
    <citation type="journal article" date="2023" name="Microbiol Resour">
        <title>Decontamination and Annotation of the Draft Genome Sequence of the Oomycete Lagenidium giganteum ARSEF 373.</title>
        <authorList>
            <person name="Morgan W.R."/>
            <person name="Tartar A."/>
        </authorList>
    </citation>
    <scope>NUCLEOTIDE SEQUENCE</scope>
    <source>
        <strain evidence="2">ARSEF 373</strain>
    </source>
</reference>
<dbReference type="AlphaFoldDB" id="A0AAV2Z6D4"/>
<feature type="region of interest" description="Disordered" evidence="1">
    <location>
        <begin position="71"/>
        <end position="93"/>
    </location>
</feature>